<proteinExistence type="predicted"/>
<keyword evidence="2" id="KW-1185">Reference proteome</keyword>
<protein>
    <submittedName>
        <fullName evidence="1">Uncharacterized protein</fullName>
    </submittedName>
</protein>
<dbReference type="Proteomes" id="UP000821845">
    <property type="component" value="Chromosome 1"/>
</dbReference>
<reference evidence="1" key="1">
    <citation type="submission" date="2020-05" db="EMBL/GenBank/DDBJ databases">
        <title>Large-scale comparative analyses of tick genomes elucidate their genetic diversity and vector capacities.</title>
        <authorList>
            <person name="Jia N."/>
            <person name="Wang J."/>
            <person name="Shi W."/>
            <person name="Du L."/>
            <person name="Sun Y."/>
            <person name="Zhan W."/>
            <person name="Jiang J."/>
            <person name="Wang Q."/>
            <person name="Zhang B."/>
            <person name="Ji P."/>
            <person name="Sakyi L.B."/>
            <person name="Cui X."/>
            <person name="Yuan T."/>
            <person name="Jiang B."/>
            <person name="Yang W."/>
            <person name="Lam T.T.-Y."/>
            <person name="Chang Q."/>
            <person name="Ding S."/>
            <person name="Wang X."/>
            <person name="Zhu J."/>
            <person name="Ruan X."/>
            <person name="Zhao L."/>
            <person name="Wei J."/>
            <person name="Que T."/>
            <person name="Du C."/>
            <person name="Cheng J."/>
            <person name="Dai P."/>
            <person name="Han X."/>
            <person name="Huang E."/>
            <person name="Gao Y."/>
            <person name="Liu J."/>
            <person name="Shao H."/>
            <person name="Ye R."/>
            <person name="Li L."/>
            <person name="Wei W."/>
            <person name="Wang X."/>
            <person name="Wang C."/>
            <person name="Yang T."/>
            <person name="Huo Q."/>
            <person name="Li W."/>
            <person name="Guo W."/>
            <person name="Chen H."/>
            <person name="Zhou L."/>
            <person name="Ni X."/>
            <person name="Tian J."/>
            <person name="Zhou Y."/>
            <person name="Sheng Y."/>
            <person name="Liu T."/>
            <person name="Pan Y."/>
            <person name="Xia L."/>
            <person name="Li J."/>
            <person name="Zhao F."/>
            <person name="Cao W."/>
        </authorList>
    </citation>
    <scope>NUCLEOTIDE SEQUENCE</scope>
    <source>
        <strain evidence="1">Hyas-2018</strain>
    </source>
</reference>
<evidence type="ECO:0000313" key="2">
    <source>
        <dbReference type="Proteomes" id="UP000821845"/>
    </source>
</evidence>
<gene>
    <name evidence="1" type="ORF">HPB50_001809</name>
</gene>
<dbReference type="EMBL" id="CM023481">
    <property type="protein sequence ID" value="KAH6944083.1"/>
    <property type="molecule type" value="Genomic_DNA"/>
</dbReference>
<comment type="caution">
    <text evidence="1">The sequence shown here is derived from an EMBL/GenBank/DDBJ whole genome shotgun (WGS) entry which is preliminary data.</text>
</comment>
<accession>A0ACB7TAJ0</accession>
<name>A0ACB7TAJ0_HYAAI</name>
<organism evidence="1 2">
    <name type="scientific">Hyalomma asiaticum</name>
    <name type="common">Tick</name>
    <dbReference type="NCBI Taxonomy" id="266040"/>
    <lineage>
        <taxon>Eukaryota</taxon>
        <taxon>Metazoa</taxon>
        <taxon>Ecdysozoa</taxon>
        <taxon>Arthropoda</taxon>
        <taxon>Chelicerata</taxon>
        <taxon>Arachnida</taxon>
        <taxon>Acari</taxon>
        <taxon>Parasitiformes</taxon>
        <taxon>Ixodida</taxon>
        <taxon>Ixodoidea</taxon>
        <taxon>Ixodidae</taxon>
        <taxon>Hyalomminae</taxon>
        <taxon>Hyalomma</taxon>
    </lineage>
</organism>
<evidence type="ECO:0000313" key="1">
    <source>
        <dbReference type="EMBL" id="KAH6944083.1"/>
    </source>
</evidence>
<sequence length="212" mass="23525">MQANQSFDKALKTLGCRDRSCVIRKLCAGNDLEAAMANHFTPQEDNALRSINRDAVPNFHTTRCIQPFRFSRARIAKIQRVTMKAFLVCALLATVVATSFAHHLELCKKQDGELKTELQCIGLHISAEANQSFNTAVKTLGCKDWSCVIRKLCVGNDLANESFDAAQEALDCEDKSCVIRKLCEEGDLPDQILEIHNAATACDPDAKDEEEH</sequence>